<evidence type="ECO:0000313" key="4">
    <source>
        <dbReference type="Proteomes" id="UP000178622"/>
    </source>
</evidence>
<reference evidence="4" key="1">
    <citation type="submission" date="2016-09" db="EMBL/GenBank/DDBJ databases">
        <title>Draft genome sequence of a novel species of the family Streptococcaceae isolated from flowers.</title>
        <authorList>
            <person name="Chuah L.-O."/>
            <person name="Yap K.-P."/>
            <person name="Thong K.L."/>
            <person name="Liong M.T."/>
            <person name="Ahmad R."/>
            <person name="Rusul G."/>
        </authorList>
    </citation>
    <scope>NUCLEOTIDE SEQUENCE [LARGE SCALE GENOMIC DNA]</scope>
    <source>
        <strain evidence="4">DF1</strain>
    </source>
</reference>
<dbReference type="OrthoDB" id="9823814at2"/>
<keyword evidence="4" id="KW-1185">Reference proteome</keyword>
<accession>A0A1E8GJ45</accession>
<dbReference type="Proteomes" id="UP000178622">
    <property type="component" value="Unassembled WGS sequence"/>
</dbReference>
<feature type="compositionally biased region" description="Polar residues" evidence="1">
    <location>
        <begin position="62"/>
        <end position="83"/>
    </location>
</feature>
<evidence type="ECO:0000256" key="1">
    <source>
        <dbReference type="SAM" id="MobiDB-lite"/>
    </source>
</evidence>
<feature type="compositionally biased region" description="Basic and acidic residues" evidence="1">
    <location>
        <begin position="25"/>
        <end position="46"/>
    </location>
</feature>
<dbReference type="EMBL" id="MKIR01000026">
    <property type="protein sequence ID" value="OFI48251.1"/>
    <property type="molecule type" value="Genomic_DNA"/>
</dbReference>
<feature type="region of interest" description="Disordered" evidence="1">
    <location>
        <begin position="21"/>
        <end position="132"/>
    </location>
</feature>
<dbReference type="RefSeq" id="WP_070793259.1">
    <property type="nucleotide sequence ID" value="NZ_MKIR01000026.1"/>
</dbReference>
<feature type="compositionally biased region" description="Polar residues" evidence="1">
    <location>
        <begin position="104"/>
        <end position="123"/>
    </location>
</feature>
<comment type="caution">
    <text evidence="3">The sequence shown here is derived from an EMBL/GenBank/DDBJ whole genome shotgun (WGS) entry which is preliminary data.</text>
</comment>
<proteinExistence type="predicted"/>
<protein>
    <recommendedName>
        <fullName evidence="5">Lipoprotein</fullName>
    </recommendedName>
</protein>
<keyword evidence="2" id="KW-0732">Signal</keyword>
<organism evidence="3 4">
    <name type="scientific">Floricoccus tropicus</name>
    <dbReference type="NCBI Taxonomy" id="1859473"/>
    <lineage>
        <taxon>Bacteria</taxon>
        <taxon>Bacillati</taxon>
        <taxon>Bacillota</taxon>
        <taxon>Bacilli</taxon>
        <taxon>Lactobacillales</taxon>
        <taxon>Streptococcaceae</taxon>
        <taxon>Floricoccus</taxon>
    </lineage>
</organism>
<evidence type="ECO:0000313" key="3">
    <source>
        <dbReference type="EMBL" id="OFI48251.1"/>
    </source>
</evidence>
<evidence type="ECO:0000256" key="2">
    <source>
        <dbReference type="SAM" id="SignalP"/>
    </source>
</evidence>
<name>A0A1E8GJ45_9LACT</name>
<feature type="chain" id="PRO_5039553556" description="Lipoprotein" evidence="2">
    <location>
        <begin position="21"/>
        <end position="225"/>
    </location>
</feature>
<sequence length="225" mass="24104">MNKKRVAVLTMSLLAIVSLAACGGHKTDSSKTKESKISSTSKEKSSEGSSSEGSSNESTESQNASQVESDQEGNASGDTGSKATQDDVTEAKSNEGMTEEQAETAAQNYATHMSSYRVGQNGQVVEGPTIDTNGYKSNLLAYGTPFPTGMWPEKAGPAYGLGGTVGPKPDDMSQEEYDRRLKEMNEKMRQAMMDKMSSKGTPEYDQALLTNFSGQYPDNLYANAK</sequence>
<feature type="signal peptide" evidence="2">
    <location>
        <begin position="1"/>
        <end position="20"/>
    </location>
</feature>
<gene>
    <name evidence="3" type="ORF">BG261_08180</name>
</gene>
<dbReference type="PROSITE" id="PS51257">
    <property type="entry name" value="PROKAR_LIPOPROTEIN"/>
    <property type="match status" value="1"/>
</dbReference>
<dbReference type="AlphaFoldDB" id="A0A1E8GJ45"/>
<feature type="compositionally biased region" description="Low complexity" evidence="1">
    <location>
        <begin position="47"/>
        <end position="61"/>
    </location>
</feature>
<evidence type="ECO:0008006" key="5">
    <source>
        <dbReference type="Google" id="ProtNLM"/>
    </source>
</evidence>